<evidence type="ECO:0000313" key="1">
    <source>
        <dbReference type="EMBL" id="TEB22866.1"/>
    </source>
</evidence>
<comment type="caution">
    <text evidence="1">The sequence shown here is derived from an EMBL/GenBank/DDBJ whole genome shotgun (WGS) entry which is preliminary data.</text>
</comment>
<evidence type="ECO:0000313" key="2">
    <source>
        <dbReference type="Proteomes" id="UP000298030"/>
    </source>
</evidence>
<gene>
    <name evidence="1" type="ORF">FA13DRAFT_1463671</name>
</gene>
<accession>A0A4Y7SLY9</accession>
<keyword evidence="2" id="KW-1185">Reference proteome</keyword>
<dbReference type="Proteomes" id="UP000298030">
    <property type="component" value="Unassembled WGS sequence"/>
</dbReference>
<dbReference type="EMBL" id="QPFP01000084">
    <property type="protein sequence ID" value="TEB22866.1"/>
    <property type="molecule type" value="Genomic_DNA"/>
</dbReference>
<sequence length="130" mass="14146">MPASHELRLSSYSLLLFNFHGTETEGQCVRVLATRYVPPTGTILASSRSAICFKVTSTIAIVIGFSAERRNVAENLSPSSTIAGNMLLQQREEYGLISRPQMGPLYTSPSTKETHISAFERDSASAVHKG</sequence>
<organism evidence="1 2">
    <name type="scientific">Coprinellus micaceus</name>
    <name type="common">Glistening ink-cap mushroom</name>
    <name type="synonym">Coprinus micaceus</name>
    <dbReference type="NCBI Taxonomy" id="71717"/>
    <lineage>
        <taxon>Eukaryota</taxon>
        <taxon>Fungi</taxon>
        <taxon>Dikarya</taxon>
        <taxon>Basidiomycota</taxon>
        <taxon>Agaricomycotina</taxon>
        <taxon>Agaricomycetes</taxon>
        <taxon>Agaricomycetidae</taxon>
        <taxon>Agaricales</taxon>
        <taxon>Agaricineae</taxon>
        <taxon>Psathyrellaceae</taxon>
        <taxon>Coprinellus</taxon>
    </lineage>
</organism>
<proteinExistence type="predicted"/>
<reference evidence="1 2" key="1">
    <citation type="journal article" date="2019" name="Nat. Ecol. Evol.">
        <title>Megaphylogeny resolves global patterns of mushroom evolution.</title>
        <authorList>
            <person name="Varga T."/>
            <person name="Krizsan K."/>
            <person name="Foldi C."/>
            <person name="Dima B."/>
            <person name="Sanchez-Garcia M."/>
            <person name="Sanchez-Ramirez S."/>
            <person name="Szollosi G.J."/>
            <person name="Szarkandi J.G."/>
            <person name="Papp V."/>
            <person name="Albert L."/>
            <person name="Andreopoulos W."/>
            <person name="Angelini C."/>
            <person name="Antonin V."/>
            <person name="Barry K.W."/>
            <person name="Bougher N.L."/>
            <person name="Buchanan P."/>
            <person name="Buyck B."/>
            <person name="Bense V."/>
            <person name="Catcheside P."/>
            <person name="Chovatia M."/>
            <person name="Cooper J."/>
            <person name="Damon W."/>
            <person name="Desjardin D."/>
            <person name="Finy P."/>
            <person name="Geml J."/>
            <person name="Haridas S."/>
            <person name="Hughes K."/>
            <person name="Justo A."/>
            <person name="Karasinski D."/>
            <person name="Kautmanova I."/>
            <person name="Kiss B."/>
            <person name="Kocsube S."/>
            <person name="Kotiranta H."/>
            <person name="LaButti K.M."/>
            <person name="Lechner B.E."/>
            <person name="Liimatainen K."/>
            <person name="Lipzen A."/>
            <person name="Lukacs Z."/>
            <person name="Mihaltcheva S."/>
            <person name="Morgado L.N."/>
            <person name="Niskanen T."/>
            <person name="Noordeloos M.E."/>
            <person name="Ohm R.A."/>
            <person name="Ortiz-Santana B."/>
            <person name="Ovrebo C."/>
            <person name="Racz N."/>
            <person name="Riley R."/>
            <person name="Savchenko A."/>
            <person name="Shiryaev A."/>
            <person name="Soop K."/>
            <person name="Spirin V."/>
            <person name="Szebenyi C."/>
            <person name="Tomsovsky M."/>
            <person name="Tulloss R.E."/>
            <person name="Uehling J."/>
            <person name="Grigoriev I.V."/>
            <person name="Vagvolgyi C."/>
            <person name="Papp T."/>
            <person name="Martin F.M."/>
            <person name="Miettinen O."/>
            <person name="Hibbett D.S."/>
            <person name="Nagy L.G."/>
        </authorList>
    </citation>
    <scope>NUCLEOTIDE SEQUENCE [LARGE SCALE GENOMIC DNA]</scope>
    <source>
        <strain evidence="1 2">FP101781</strain>
    </source>
</reference>
<name>A0A4Y7SLY9_COPMI</name>
<dbReference type="AlphaFoldDB" id="A0A4Y7SLY9"/>
<protein>
    <submittedName>
        <fullName evidence="1">Uncharacterized protein</fullName>
    </submittedName>
</protein>